<feature type="transmembrane region" description="Helical" evidence="5">
    <location>
        <begin position="168"/>
        <end position="191"/>
    </location>
</feature>
<evidence type="ECO:0000256" key="5">
    <source>
        <dbReference type="SAM" id="Phobius"/>
    </source>
</evidence>
<feature type="transmembrane region" description="Helical" evidence="5">
    <location>
        <begin position="72"/>
        <end position="92"/>
    </location>
</feature>
<dbReference type="RefSeq" id="XP_064712683.1">
    <property type="nucleotide sequence ID" value="XM_064844823.1"/>
</dbReference>
<evidence type="ECO:0000313" key="7">
    <source>
        <dbReference type="EMBL" id="KAK5065359.1"/>
    </source>
</evidence>
<dbReference type="Pfam" id="PF07690">
    <property type="entry name" value="MFS_1"/>
    <property type="match status" value="1"/>
</dbReference>
<feature type="transmembrane region" description="Helical" evidence="5">
    <location>
        <begin position="112"/>
        <end position="132"/>
    </location>
</feature>
<evidence type="ECO:0000259" key="6">
    <source>
        <dbReference type="PROSITE" id="PS50850"/>
    </source>
</evidence>
<evidence type="ECO:0000313" key="8">
    <source>
        <dbReference type="Proteomes" id="UP001358417"/>
    </source>
</evidence>
<dbReference type="PANTHER" id="PTHR23502">
    <property type="entry name" value="MAJOR FACILITATOR SUPERFAMILY"/>
    <property type="match status" value="1"/>
</dbReference>
<dbReference type="GeneID" id="89969419"/>
<comment type="caution">
    <text evidence="7">The sequence shown here is derived from an EMBL/GenBank/DDBJ whole genome shotgun (WGS) entry which is preliminary data.</text>
</comment>
<dbReference type="GO" id="GO:0005886">
    <property type="term" value="C:plasma membrane"/>
    <property type="evidence" value="ECO:0007669"/>
    <property type="project" value="TreeGrafter"/>
</dbReference>
<dbReference type="PANTHER" id="PTHR23502:SF20">
    <property type="entry name" value="TRANSPORTER, PUTATIVE (AFU_ORTHOLOGUE AFUA_6G13880)-RELATED"/>
    <property type="match status" value="1"/>
</dbReference>
<dbReference type="EMBL" id="JAVRRD010000001">
    <property type="protein sequence ID" value="KAK5065359.1"/>
    <property type="molecule type" value="Genomic_DNA"/>
</dbReference>
<gene>
    <name evidence="7" type="ORF">LTR84_001197</name>
</gene>
<keyword evidence="2 5" id="KW-0812">Transmembrane</keyword>
<feature type="transmembrane region" description="Helical" evidence="5">
    <location>
        <begin position="428"/>
        <end position="447"/>
    </location>
</feature>
<proteinExistence type="predicted"/>
<evidence type="ECO:0000256" key="2">
    <source>
        <dbReference type="ARBA" id="ARBA00022692"/>
    </source>
</evidence>
<dbReference type="InterPro" id="IPR020846">
    <property type="entry name" value="MFS_dom"/>
</dbReference>
<feature type="transmembrane region" description="Helical" evidence="5">
    <location>
        <begin position="227"/>
        <end position="247"/>
    </location>
</feature>
<name>A0AAV9NUF3_9EURO</name>
<keyword evidence="3 5" id="KW-1133">Transmembrane helix</keyword>
<sequence length="562" mass="62659">MGLGILDDHHLDHVPGTALLADMINAQEHQFHGRDTSGLKHGTGRNKDIVLVPQPSESPRDPLNWSIWKKDLLLVIISLDTAVVGAWGPMISPGYADMAAEFNISYNKLNGGLGWAIFAIGISCFITNGLAVKYGRRPVMILGNLLLFISSVWAYFAHSYNSLLASRIFGAIGMSPFEVLTTAVIGDIYFVHERGLRLAFWGLCLSVGVGGGSVISGYIIQDLGWNWTYGICAILYGVFIILIFLWVPETVYKRDPAYNLDLGTEDHTFDTLEVQEKTSENTHEIKAHDQHVESTATSNRMTVNAVYTGADEKPYTFWEELRLVRGVESDENLFWIIVRPFGMLLFPQVLYGFITYGLSTSWLVVMISVLAQLFSAPPYNFTVSAIGLISIGPLIAALLGFVAGPLNDWTVKKLARWNKGIYEPEFRLALNILTLIIGVVGFFGFGACLKNETPWIGPVFLYSLIWFAMSFLNIGVYGYITECHRNKAPEAFASINLRNIYSFGMNYFISDWISGSGVMEVFGTIGGLHIFICLLTIPMWIYGKRCRSLTARNRLFKKIQES</sequence>
<accession>A0AAV9NUF3</accession>
<feature type="transmembrane region" description="Helical" evidence="5">
    <location>
        <begin position="139"/>
        <end position="156"/>
    </location>
</feature>
<feature type="domain" description="Major facilitator superfamily (MFS) profile" evidence="6">
    <location>
        <begin position="66"/>
        <end position="562"/>
    </location>
</feature>
<feature type="transmembrane region" description="Helical" evidence="5">
    <location>
        <begin position="386"/>
        <end position="407"/>
    </location>
</feature>
<dbReference type="GO" id="GO:0022857">
    <property type="term" value="F:transmembrane transporter activity"/>
    <property type="evidence" value="ECO:0007669"/>
    <property type="project" value="InterPro"/>
</dbReference>
<keyword evidence="8" id="KW-1185">Reference proteome</keyword>
<evidence type="ECO:0000256" key="4">
    <source>
        <dbReference type="ARBA" id="ARBA00023136"/>
    </source>
</evidence>
<dbReference type="PROSITE" id="PS50850">
    <property type="entry name" value="MFS"/>
    <property type="match status" value="1"/>
</dbReference>
<organism evidence="7 8">
    <name type="scientific">Exophiala bonariae</name>
    <dbReference type="NCBI Taxonomy" id="1690606"/>
    <lineage>
        <taxon>Eukaryota</taxon>
        <taxon>Fungi</taxon>
        <taxon>Dikarya</taxon>
        <taxon>Ascomycota</taxon>
        <taxon>Pezizomycotina</taxon>
        <taxon>Eurotiomycetes</taxon>
        <taxon>Chaetothyriomycetidae</taxon>
        <taxon>Chaetothyriales</taxon>
        <taxon>Herpotrichiellaceae</taxon>
        <taxon>Exophiala</taxon>
    </lineage>
</organism>
<reference evidence="7 8" key="1">
    <citation type="submission" date="2023-08" db="EMBL/GenBank/DDBJ databases">
        <title>Black Yeasts Isolated from many extreme environments.</title>
        <authorList>
            <person name="Coleine C."/>
            <person name="Stajich J.E."/>
            <person name="Selbmann L."/>
        </authorList>
    </citation>
    <scope>NUCLEOTIDE SEQUENCE [LARGE SCALE GENOMIC DNA]</scope>
    <source>
        <strain evidence="7 8">CCFEE 5792</strain>
    </source>
</reference>
<feature type="transmembrane region" description="Helical" evidence="5">
    <location>
        <begin position="198"/>
        <end position="221"/>
    </location>
</feature>
<comment type="subcellular location">
    <subcellularLocation>
        <location evidence="1">Membrane</location>
        <topology evidence="1">Multi-pass membrane protein</topology>
    </subcellularLocation>
</comment>
<evidence type="ECO:0000256" key="1">
    <source>
        <dbReference type="ARBA" id="ARBA00004141"/>
    </source>
</evidence>
<keyword evidence="4 5" id="KW-0472">Membrane</keyword>
<feature type="transmembrane region" description="Helical" evidence="5">
    <location>
        <begin position="349"/>
        <end position="374"/>
    </location>
</feature>
<dbReference type="InterPro" id="IPR011701">
    <property type="entry name" value="MFS"/>
</dbReference>
<dbReference type="Proteomes" id="UP001358417">
    <property type="component" value="Unassembled WGS sequence"/>
</dbReference>
<evidence type="ECO:0000256" key="3">
    <source>
        <dbReference type="ARBA" id="ARBA00022989"/>
    </source>
</evidence>
<feature type="transmembrane region" description="Helical" evidence="5">
    <location>
        <begin position="491"/>
        <end position="509"/>
    </location>
</feature>
<dbReference type="SUPFAM" id="SSF103473">
    <property type="entry name" value="MFS general substrate transporter"/>
    <property type="match status" value="1"/>
</dbReference>
<dbReference type="Gene3D" id="1.20.1250.20">
    <property type="entry name" value="MFS general substrate transporter like domains"/>
    <property type="match status" value="1"/>
</dbReference>
<protein>
    <recommendedName>
        <fullName evidence="6">Major facilitator superfamily (MFS) profile domain-containing protein</fullName>
    </recommendedName>
</protein>
<feature type="transmembrane region" description="Helical" evidence="5">
    <location>
        <begin position="521"/>
        <end position="542"/>
    </location>
</feature>
<feature type="transmembrane region" description="Helical" evidence="5">
    <location>
        <begin position="459"/>
        <end position="479"/>
    </location>
</feature>
<dbReference type="AlphaFoldDB" id="A0AAV9NUF3"/>
<dbReference type="InterPro" id="IPR036259">
    <property type="entry name" value="MFS_trans_sf"/>
</dbReference>